<sequence length="320" mass="35401">MIFRRGADHFTMSFGARKDTLLEANWRIRTGKRYTRDEMYKTGGSTRRSYMTFAPHLRVSNTTIAEAVSVSRPVNTKVFSDLQRTRNSVFDGPVSASREQCVTALSGGFPLFPRRANLRQAAAPDSLSIGSQPSSTSAGPVAPQSTSPTAVVPRFSNRLDRRECRHVLHHGPCHCLVSHRVGHYMYLLMELSHSNHTPKNIHCPIASSDTPPRKETYFKDIRSNASPKNQQCYNMKAGERATACAHSSSSHLCGRLPGKVLRNPSVDAHLEATKEAKEVAAHRKSDTAFSKIVQLIHPQTADAGEEDRESRVMVSSPVPP</sequence>
<gene>
    <name evidence="2" type="ORF">TGARI_252255</name>
</gene>
<comment type="caution">
    <text evidence="2">The sequence shown here is derived from an EMBL/GenBank/DDBJ whole genome shotgun (WGS) entry which is preliminary data.</text>
</comment>
<evidence type="ECO:0000313" key="2">
    <source>
        <dbReference type="EMBL" id="KYF41799.1"/>
    </source>
</evidence>
<organism evidence="2 3">
    <name type="scientific">Toxoplasma gondii ARI</name>
    <dbReference type="NCBI Taxonomy" id="1074872"/>
    <lineage>
        <taxon>Eukaryota</taxon>
        <taxon>Sar</taxon>
        <taxon>Alveolata</taxon>
        <taxon>Apicomplexa</taxon>
        <taxon>Conoidasida</taxon>
        <taxon>Coccidia</taxon>
        <taxon>Eucoccidiorida</taxon>
        <taxon>Eimeriorina</taxon>
        <taxon>Sarcocystidae</taxon>
        <taxon>Toxoplasma</taxon>
    </lineage>
</organism>
<proteinExistence type="predicted"/>
<name>A0A139XSN3_TOXGO</name>
<feature type="compositionally biased region" description="Polar residues" evidence="1">
    <location>
        <begin position="128"/>
        <end position="149"/>
    </location>
</feature>
<evidence type="ECO:0000313" key="3">
    <source>
        <dbReference type="Proteomes" id="UP000074247"/>
    </source>
</evidence>
<dbReference type="VEuPathDB" id="ToxoDB:TGARI_252255"/>
<dbReference type="AlphaFoldDB" id="A0A139XSN3"/>
<feature type="region of interest" description="Disordered" evidence="1">
    <location>
        <begin position="298"/>
        <end position="320"/>
    </location>
</feature>
<feature type="region of interest" description="Disordered" evidence="1">
    <location>
        <begin position="123"/>
        <end position="152"/>
    </location>
</feature>
<dbReference type="EMBL" id="AGQS02005121">
    <property type="protein sequence ID" value="KYF41799.1"/>
    <property type="molecule type" value="Genomic_DNA"/>
</dbReference>
<accession>A0A139XSN3</accession>
<reference evidence="2 3" key="1">
    <citation type="journal article" date="2016" name="Nat. Commun.">
        <title>Local admixture of amplified and diversified secreted pathogenesis determinants shapes mosaic Toxoplasma gondii genomes.</title>
        <authorList>
            <person name="Lorenzi H."/>
            <person name="Khan A."/>
            <person name="Behnke M.S."/>
            <person name="Namasivayam S."/>
            <person name="Swapna L.S."/>
            <person name="Hadjithomas M."/>
            <person name="Karamycheva S."/>
            <person name="Pinney D."/>
            <person name="Brunk B.P."/>
            <person name="Ajioka J.W."/>
            <person name="Ajzenberg D."/>
            <person name="Boothroyd J.C."/>
            <person name="Boyle J.P."/>
            <person name="Darde M.L."/>
            <person name="Diaz-Miranda M.A."/>
            <person name="Dubey J.P."/>
            <person name="Fritz H.M."/>
            <person name="Gennari S.M."/>
            <person name="Gregory B.D."/>
            <person name="Kim K."/>
            <person name="Saeij J.P."/>
            <person name="Su C."/>
            <person name="White M.W."/>
            <person name="Zhu X.Q."/>
            <person name="Howe D.K."/>
            <person name="Rosenthal B.M."/>
            <person name="Grigg M.E."/>
            <person name="Parkinson J."/>
            <person name="Liu L."/>
            <person name="Kissinger J.C."/>
            <person name="Roos D.S."/>
            <person name="Sibley L.D."/>
        </authorList>
    </citation>
    <scope>NUCLEOTIDE SEQUENCE [LARGE SCALE GENOMIC DNA]</scope>
    <source>
        <strain evidence="2 3">ARI</strain>
    </source>
</reference>
<dbReference type="Proteomes" id="UP000074247">
    <property type="component" value="Unassembled WGS sequence"/>
</dbReference>
<dbReference type="OrthoDB" id="10297251at2759"/>
<protein>
    <submittedName>
        <fullName evidence="2">Uncharacterized protein</fullName>
    </submittedName>
</protein>
<evidence type="ECO:0000256" key="1">
    <source>
        <dbReference type="SAM" id="MobiDB-lite"/>
    </source>
</evidence>